<reference evidence="1 2" key="1">
    <citation type="submission" date="2024-01" db="EMBL/GenBank/DDBJ databases">
        <title>Genome assemblies of Stephania.</title>
        <authorList>
            <person name="Yang L."/>
        </authorList>
    </citation>
    <scope>NUCLEOTIDE SEQUENCE [LARGE SCALE GENOMIC DNA]</scope>
    <source>
        <strain evidence="1">JXDWG</strain>
        <tissue evidence="1">Leaf</tissue>
    </source>
</reference>
<dbReference type="AlphaFoldDB" id="A0AAP0DU23"/>
<proteinExistence type="predicted"/>
<protein>
    <submittedName>
        <fullName evidence="1">Uncharacterized protein</fullName>
    </submittedName>
</protein>
<evidence type="ECO:0000313" key="2">
    <source>
        <dbReference type="Proteomes" id="UP001419268"/>
    </source>
</evidence>
<comment type="caution">
    <text evidence="1">The sequence shown here is derived from an EMBL/GenBank/DDBJ whole genome shotgun (WGS) entry which is preliminary data.</text>
</comment>
<dbReference type="Proteomes" id="UP001419268">
    <property type="component" value="Unassembled WGS sequence"/>
</dbReference>
<sequence>MEMPSSMDQQAEQATASALANNLLLSADAPLTDQGALPLKEEGLRHSVESVVRGMELLFSALPFEFALRKVTIISDKATEGNDFTLVRQGIGVAVTGLSLAGIDRKREQLVEEFYLLVYPILYTIIGS</sequence>
<accession>A0AAP0DU23</accession>
<organism evidence="1 2">
    <name type="scientific">Stephania cephalantha</name>
    <dbReference type="NCBI Taxonomy" id="152367"/>
    <lineage>
        <taxon>Eukaryota</taxon>
        <taxon>Viridiplantae</taxon>
        <taxon>Streptophyta</taxon>
        <taxon>Embryophyta</taxon>
        <taxon>Tracheophyta</taxon>
        <taxon>Spermatophyta</taxon>
        <taxon>Magnoliopsida</taxon>
        <taxon>Ranunculales</taxon>
        <taxon>Menispermaceae</taxon>
        <taxon>Menispermoideae</taxon>
        <taxon>Cissampelideae</taxon>
        <taxon>Stephania</taxon>
    </lineage>
</organism>
<dbReference type="EMBL" id="JBBNAG010000014">
    <property type="protein sequence ID" value="KAK9081131.1"/>
    <property type="molecule type" value="Genomic_DNA"/>
</dbReference>
<keyword evidence="2" id="KW-1185">Reference proteome</keyword>
<gene>
    <name evidence="1" type="ORF">Scep_030986</name>
</gene>
<name>A0AAP0DU23_9MAGN</name>
<evidence type="ECO:0000313" key="1">
    <source>
        <dbReference type="EMBL" id="KAK9081131.1"/>
    </source>
</evidence>